<feature type="transmembrane region" description="Helical" evidence="1">
    <location>
        <begin position="12"/>
        <end position="33"/>
    </location>
</feature>
<name>A0A3G5A711_9VIRU</name>
<protein>
    <submittedName>
        <fullName evidence="2">Uncharacterized protein</fullName>
    </submittedName>
</protein>
<keyword evidence="1" id="KW-1133">Transmembrane helix</keyword>
<accession>A0A3G5A711</accession>
<dbReference type="EMBL" id="MK072355">
    <property type="protein sequence ID" value="AYV82284.1"/>
    <property type="molecule type" value="Genomic_DNA"/>
</dbReference>
<evidence type="ECO:0000313" key="2">
    <source>
        <dbReference type="EMBL" id="AYV82284.1"/>
    </source>
</evidence>
<proteinExistence type="predicted"/>
<keyword evidence="1" id="KW-0812">Transmembrane</keyword>
<sequence length="99" mass="10250">MPVILDLSLSGLATAGKAALVVVAMVGSFKLFAKQHPKLLSATDEKGTILAGTCLTTFVSGMYTLCQATDTAQSITPVVAIFSAGLLTSCAIDRVCERQ</sequence>
<keyword evidence="1" id="KW-0472">Membrane</keyword>
<reference evidence="2" key="1">
    <citation type="submission" date="2018-10" db="EMBL/GenBank/DDBJ databases">
        <title>Hidden diversity of soil giant viruses.</title>
        <authorList>
            <person name="Schulz F."/>
            <person name="Alteio L."/>
            <person name="Goudeau D."/>
            <person name="Ryan E.M."/>
            <person name="Malmstrom R.R."/>
            <person name="Blanchard J."/>
            <person name="Woyke T."/>
        </authorList>
    </citation>
    <scope>NUCLEOTIDE SEQUENCE</scope>
    <source>
        <strain evidence="2">HOV1</strain>
    </source>
</reference>
<gene>
    <name evidence="2" type="ORF">Homavirus24_7</name>
</gene>
<evidence type="ECO:0000256" key="1">
    <source>
        <dbReference type="SAM" id="Phobius"/>
    </source>
</evidence>
<organism evidence="2">
    <name type="scientific">Homavirus sp</name>
    <dbReference type="NCBI Taxonomy" id="2487769"/>
    <lineage>
        <taxon>Viruses</taxon>
        <taxon>Varidnaviria</taxon>
        <taxon>Bamfordvirae</taxon>
        <taxon>Nucleocytoviricota</taxon>
        <taxon>Megaviricetes</taxon>
        <taxon>Imitervirales</taxon>
        <taxon>Mimiviridae</taxon>
        <taxon>Klosneuvirinae</taxon>
    </lineage>
</organism>